<reference evidence="4" key="1">
    <citation type="journal article" date="2019" name="Int. J. Syst. Evol. Microbiol.">
        <title>The Global Catalogue of Microorganisms (GCM) 10K type strain sequencing project: providing services to taxonomists for standard genome sequencing and annotation.</title>
        <authorList>
            <consortium name="The Broad Institute Genomics Platform"/>
            <consortium name="The Broad Institute Genome Sequencing Center for Infectious Disease"/>
            <person name="Wu L."/>
            <person name="Ma J."/>
        </authorList>
    </citation>
    <scope>NUCLEOTIDE SEQUENCE [LARGE SCALE GENOMIC DNA]</scope>
    <source>
        <strain evidence="4">JCM 14546</strain>
    </source>
</reference>
<evidence type="ECO:0000259" key="2">
    <source>
        <dbReference type="PROSITE" id="PS50164"/>
    </source>
</evidence>
<dbReference type="InterPro" id="IPR035901">
    <property type="entry name" value="GIY-YIG_endonuc_sf"/>
</dbReference>
<dbReference type="SUPFAM" id="SSF82771">
    <property type="entry name" value="GIY-YIG endonuclease"/>
    <property type="match status" value="1"/>
</dbReference>
<dbReference type="InterPro" id="IPR012337">
    <property type="entry name" value="RNaseH-like_sf"/>
</dbReference>
<evidence type="ECO:0000256" key="1">
    <source>
        <dbReference type="SAM" id="MobiDB-lite"/>
    </source>
</evidence>
<dbReference type="Gene3D" id="3.40.1440.10">
    <property type="entry name" value="GIY-YIG endonuclease"/>
    <property type="match status" value="1"/>
</dbReference>
<dbReference type="GO" id="GO:0004527">
    <property type="term" value="F:exonuclease activity"/>
    <property type="evidence" value="ECO:0007669"/>
    <property type="project" value="UniProtKB-KW"/>
</dbReference>
<evidence type="ECO:0000313" key="3">
    <source>
        <dbReference type="EMBL" id="GAA2009203.1"/>
    </source>
</evidence>
<dbReference type="SMART" id="SM00465">
    <property type="entry name" value="GIYc"/>
    <property type="match status" value="1"/>
</dbReference>
<comment type="caution">
    <text evidence="3">The sequence shown here is derived from an EMBL/GenBank/DDBJ whole genome shotgun (WGS) entry which is preliminary data.</text>
</comment>
<dbReference type="NCBIfam" id="NF005905">
    <property type="entry name" value="PRK07883.1-3"/>
    <property type="match status" value="1"/>
</dbReference>
<dbReference type="EMBL" id="BAAANO010000018">
    <property type="protein sequence ID" value="GAA2009203.1"/>
    <property type="molecule type" value="Genomic_DNA"/>
</dbReference>
<dbReference type="InterPro" id="IPR000305">
    <property type="entry name" value="GIY-YIG_endonuc"/>
</dbReference>
<dbReference type="InterPro" id="IPR050066">
    <property type="entry name" value="UvrABC_protein_C"/>
</dbReference>
<dbReference type="CDD" id="cd06127">
    <property type="entry name" value="DEDDh"/>
    <property type="match status" value="1"/>
</dbReference>
<feature type="region of interest" description="Disordered" evidence="1">
    <location>
        <begin position="1"/>
        <end position="25"/>
    </location>
</feature>
<dbReference type="SMART" id="SM00479">
    <property type="entry name" value="EXOIII"/>
    <property type="match status" value="1"/>
</dbReference>
<dbReference type="Gene3D" id="3.30.420.10">
    <property type="entry name" value="Ribonuclease H-like superfamily/Ribonuclease H"/>
    <property type="match status" value="1"/>
</dbReference>
<dbReference type="PANTHER" id="PTHR30562:SF1">
    <property type="entry name" value="UVRABC SYSTEM PROTEIN C"/>
    <property type="match status" value="1"/>
</dbReference>
<dbReference type="NCBIfam" id="TIGR00573">
    <property type="entry name" value="dnaq"/>
    <property type="match status" value="1"/>
</dbReference>
<keyword evidence="4" id="KW-1185">Reference proteome</keyword>
<dbReference type="InterPro" id="IPR036397">
    <property type="entry name" value="RNaseH_sf"/>
</dbReference>
<proteinExistence type="predicted"/>
<gene>
    <name evidence="3" type="ORF">GCM10009755_19740</name>
</gene>
<sequence length="579" mass="62371">MSSAQVPHSPFDVSPGPHSGQLSLEDLGTPLHEVTFVVVDLETTGTHGSTSDITEIGAVRTRGGERLGEFQTLVRPDRSAISPFVEQLTGITNAMVRDAPTIDAVLPMFLEFAHGAVLVAHNAGFDIGFLRAACERLGYAWPDPPVLDTVRLARQVVPRPEVPNHKLGTLARFFGTAVEPDHRALADARATSEILHLLFERFGGFGITTLEDLSRVRPQGWQKRRAKAALAEGVPAVPGVYMFLDGARRVLYVGVSGNMRTRVRNYFTAGETRGRMAEMVTAAQEVTTIECDTVLEARIREVRLIAELAPPYNRRSKHPERRTWIRLTEEPFGRLSVVRTPPASGSRFFGPFRSHRAATEAKHLLETVFPVKSCAQKIGGTSFAPCAAGEIGRCAGPCAGLTDPAEYEAGLAGLFALMDDDPSGFVARCRERMGSMTLDARFEEAARVRDAMLAVLTTGARVERNRRFASAPELLLCEAQPNGGRNLAIVRYGRLVGAARCVRGQNIGTAFAELSGLAEAVDGPADAAARTHDEEIDIVRAWACSGSVRLYSGTGAEDALAENARGCAQALTAFAAVSA</sequence>
<dbReference type="Pfam" id="PF00929">
    <property type="entry name" value="RNase_T"/>
    <property type="match status" value="1"/>
</dbReference>
<dbReference type="InterPro" id="IPR006054">
    <property type="entry name" value="DnaQ"/>
</dbReference>
<name>A0ABP5EVF0_9MICO</name>
<accession>A0ABP5EVF0</accession>
<dbReference type="RefSeq" id="WP_344309241.1">
    <property type="nucleotide sequence ID" value="NZ_BAAANO010000018.1"/>
</dbReference>
<dbReference type="PANTHER" id="PTHR30562">
    <property type="entry name" value="UVRC/OXIDOREDUCTASE"/>
    <property type="match status" value="1"/>
</dbReference>
<dbReference type="PROSITE" id="PS50164">
    <property type="entry name" value="GIY_YIG"/>
    <property type="match status" value="1"/>
</dbReference>
<dbReference type="Proteomes" id="UP001500755">
    <property type="component" value="Unassembled WGS sequence"/>
</dbReference>
<dbReference type="SUPFAM" id="SSF53098">
    <property type="entry name" value="Ribonuclease H-like"/>
    <property type="match status" value="1"/>
</dbReference>
<evidence type="ECO:0000313" key="4">
    <source>
        <dbReference type="Proteomes" id="UP001500755"/>
    </source>
</evidence>
<dbReference type="InterPro" id="IPR047296">
    <property type="entry name" value="GIY-YIG_UvrC_Cho"/>
</dbReference>
<keyword evidence="3" id="KW-0378">Hydrolase</keyword>
<organism evidence="3 4">
    <name type="scientific">Brevibacterium samyangense</name>
    <dbReference type="NCBI Taxonomy" id="366888"/>
    <lineage>
        <taxon>Bacteria</taxon>
        <taxon>Bacillati</taxon>
        <taxon>Actinomycetota</taxon>
        <taxon>Actinomycetes</taxon>
        <taxon>Micrococcales</taxon>
        <taxon>Brevibacteriaceae</taxon>
        <taxon>Brevibacterium</taxon>
    </lineage>
</organism>
<keyword evidence="3" id="KW-0269">Exonuclease</keyword>
<feature type="domain" description="GIY-YIG" evidence="2">
    <location>
        <begin position="236"/>
        <end position="314"/>
    </location>
</feature>
<dbReference type="NCBIfam" id="NF005907">
    <property type="entry name" value="PRK07883.1-5"/>
    <property type="match status" value="1"/>
</dbReference>
<protein>
    <submittedName>
        <fullName evidence="3">DEDD exonuclease domain-containing protein</fullName>
    </submittedName>
</protein>
<dbReference type="CDD" id="cd10434">
    <property type="entry name" value="GIY-YIG_UvrC_Cho"/>
    <property type="match status" value="1"/>
</dbReference>
<keyword evidence="3" id="KW-0540">Nuclease</keyword>
<dbReference type="InterPro" id="IPR013520">
    <property type="entry name" value="Ribonucl_H"/>
</dbReference>